<organism evidence="1 2">
    <name type="scientific">Brevibacterium antiquum</name>
    <dbReference type="NCBI Taxonomy" id="234835"/>
    <lineage>
        <taxon>Bacteria</taxon>
        <taxon>Bacillati</taxon>
        <taxon>Actinomycetota</taxon>
        <taxon>Actinomycetes</taxon>
        <taxon>Micrococcales</taxon>
        <taxon>Brevibacteriaceae</taxon>
        <taxon>Brevibacterium</taxon>
    </lineage>
</organism>
<dbReference type="RefSeq" id="WP_101619548.1">
    <property type="nucleotide sequence ID" value="NZ_FXZE01000003.1"/>
</dbReference>
<evidence type="ECO:0000313" key="1">
    <source>
        <dbReference type="EMBL" id="SMX75569.1"/>
    </source>
</evidence>
<evidence type="ECO:0000313" key="2">
    <source>
        <dbReference type="Proteomes" id="UP000234342"/>
    </source>
</evidence>
<proteinExistence type="predicted"/>
<accession>A0A2H1IK45</accession>
<protein>
    <submittedName>
        <fullName evidence="1">Antitoxin Phd_YefM, type II toxin-antitoxin system</fullName>
    </submittedName>
</protein>
<gene>
    <name evidence="1" type="ORF">BANT10_00993</name>
</gene>
<reference evidence="2" key="1">
    <citation type="submission" date="2017-03" db="EMBL/GenBank/DDBJ databases">
        <authorList>
            <person name="Monnet C."/>
        </authorList>
    </citation>
    <scope>NUCLEOTIDE SEQUENCE [LARGE SCALE GENOMIC DNA]</scope>
    <source>
        <strain evidence="2">P10</strain>
    </source>
</reference>
<dbReference type="Gene3D" id="3.40.1620.10">
    <property type="entry name" value="YefM-like domain"/>
    <property type="match status" value="1"/>
</dbReference>
<name>A0A2H1IK45_9MICO</name>
<dbReference type="EMBL" id="FXZE01000003">
    <property type="protein sequence ID" value="SMX75569.1"/>
    <property type="molecule type" value="Genomic_DNA"/>
</dbReference>
<dbReference type="AlphaFoldDB" id="A0A2H1IK45"/>
<sequence length="66" mass="7232">METAQTEAVIVEHEGNRAAVIVSAAEYDRLLASAEEIDDIEAFDAARDEAGPNISWGQVRLDLAWM</sequence>
<dbReference type="Proteomes" id="UP000234342">
    <property type="component" value="Unassembled WGS sequence"/>
</dbReference>
<keyword evidence="2" id="KW-1185">Reference proteome</keyword>